<organism evidence="1 2">
    <name type="scientific">Escherichia phage vB_Eco_slurp01</name>
    <dbReference type="NCBI Taxonomy" id="1874688"/>
    <lineage>
        <taxon>Viruses</taxon>
        <taxon>Duplodnaviria</taxon>
        <taxon>Heunggongvirae</taxon>
        <taxon>Uroviricota</taxon>
        <taxon>Caudoviricetes</taxon>
        <taxon>Asteriusvirus</taxon>
        <taxon>Asteriusvirus PBECO4</taxon>
    </lineage>
</organism>
<reference evidence="1 2" key="1">
    <citation type="submission" date="2016-07" db="EMBL/GenBank/DDBJ databases">
        <authorList>
            <person name="Millard A."/>
        </authorList>
    </citation>
    <scope>NUCLEOTIDE SEQUENCE [LARGE SCALE GENOMIC DNA]</scope>
</reference>
<accession>A0A1C3S6Z5</accession>
<name>A0A1C3S6Z5_9CAUD</name>
<dbReference type="EMBL" id="LT603033">
    <property type="protein sequence ID" value="SCA80406.1"/>
    <property type="molecule type" value="Genomic_DNA"/>
</dbReference>
<dbReference type="Proteomes" id="UP000279386">
    <property type="component" value="Segment"/>
</dbReference>
<protein>
    <submittedName>
        <fullName evidence="1">Uncharacterized protein</fullName>
    </submittedName>
</protein>
<proteinExistence type="predicted"/>
<evidence type="ECO:0000313" key="1">
    <source>
        <dbReference type="EMBL" id="SCA80406.1"/>
    </source>
</evidence>
<sequence>MIEINADVYCSASPNYFIYALSTFGETEGETFVLVDNTTWYKTSNKIPKDVLETYVRIENKNIYVNL</sequence>
<gene>
    <name evidence="1" type="ORF">PSLUR01_00429</name>
</gene>
<evidence type="ECO:0000313" key="2">
    <source>
        <dbReference type="Proteomes" id="UP000279386"/>
    </source>
</evidence>